<dbReference type="InterPro" id="IPR012902">
    <property type="entry name" value="N_methyl_site"/>
</dbReference>
<keyword evidence="3" id="KW-1185">Reference proteome</keyword>
<dbReference type="Pfam" id="PF07963">
    <property type="entry name" value="N_methyl"/>
    <property type="match status" value="1"/>
</dbReference>
<dbReference type="Proteomes" id="UP000034098">
    <property type="component" value="Unassembled WGS sequence"/>
</dbReference>
<dbReference type="Gene3D" id="3.30.700.10">
    <property type="entry name" value="Glycoprotein, Type 4 Pilin"/>
    <property type="match status" value="1"/>
</dbReference>
<dbReference type="SUPFAM" id="SSF54523">
    <property type="entry name" value="Pili subunits"/>
    <property type="match status" value="1"/>
</dbReference>
<evidence type="ECO:0000256" key="1">
    <source>
        <dbReference type="SAM" id="Phobius"/>
    </source>
</evidence>
<dbReference type="PATRIC" id="fig|69370.6.peg.2124"/>
<dbReference type="PROSITE" id="PS00409">
    <property type="entry name" value="PROKAR_NTER_METHYL"/>
    <property type="match status" value="1"/>
</dbReference>
<dbReference type="RefSeq" id="WP_052676776.1">
    <property type="nucleotide sequence ID" value="NZ_JYJA01000034.1"/>
</dbReference>
<dbReference type="AlphaFoldDB" id="A0A0M2H7P0"/>
<evidence type="ECO:0008006" key="4">
    <source>
        <dbReference type="Google" id="ProtNLM"/>
    </source>
</evidence>
<dbReference type="NCBIfam" id="TIGR02532">
    <property type="entry name" value="IV_pilin_GFxxxE"/>
    <property type="match status" value="1"/>
</dbReference>
<name>A0A0M2H7P0_MICTR</name>
<keyword evidence="1" id="KW-0472">Membrane</keyword>
<evidence type="ECO:0000313" key="3">
    <source>
        <dbReference type="Proteomes" id="UP000034098"/>
    </source>
</evidence>
<gene>
    <name evidence="2" type="ORF">RS82_02092</name>
</gene>
<protein>
    <recommendedName>
        <fullName evidence="4">Prepilin-type N-terminal cleavage/methylation domain-containing protein</fullName>
    </recommendedName>
</protein>
<keyword evidence="1" id="KW-1133">Transmembrane helix</keyword>
<dbReference type="InterPro" id="IPR045584">
    <property type="entry name" value="Pilin-like"/>
</dbReference>
<keyword evidence="1" id="KW-0812">Transmembrane</keyword>
<feature type="transmembrane region" description="Helical" evidence="1">
    <location>
        <begin position="24"/>
        <end position="47"/>
    </location>
</feature>
<dbReference type="EMBL" id="JYJA01000034">
    <property type="protein sequence ID" value="KJL42535.1"/>
    <property type="molecule type" value="Genomic_DNA"/>
</dbReference>
<reference evidence="2 3" key="1">
    <citation type="submission" date="2015-02" db="EMBL/GenBank/DDBJ databases">
        <title>Draft genome sequences of ten Microbacterium spp. with emphasis on heavy metal contaminated environments.</title>
        <authorList>
            <person name="Corretto E."/>
        </authorList>
    </citation>
    <scope>NUCLEOTIDE SEQUENCE [LARGE SCALE GENOMIC DNA]</scope>
    <source>
        <strain evidence="2 3">DSM 8608</strain>
    </source>
</reference>
<organism evidence="2 3">
    <name type="scientific">Microbacterium trichothecenolyticum</name>
    <name type="common">Aureobacterium trichothecenolyticum</name>
    <dbReference type="NCBI Taxonomy" id="69370"/>
    <lineage>
        <taxon>Bacteria</taxon>
        <taxon>Bacillati</taxon>
        <taxon>Actinomycetota</taxon>
        <taxon>Actinomycetes</taxon>
        <taxon>Micrococcales</taxon>
        <taxon>Microbacteriaceae</taxon>
        <taxon>Microbacterium</taxon>
    </lineage>
</organism>
<comment type="caution">
    <text evidence="2">The sequence shown here is derived from an EMBL/GenBank/DDBJ whole genome shotgun (WGS) entry which is preliminary data.</text>
</comment>
<proteinExistence type="predicted"/>
<evidence type="ECO:0000313" key="2">
    <source>
        <dbReference type="EMBL" id="KJL42535.1"/>
    </source>
</evidence>
<sequence>MRATIKNYIESANRRREEEGEEGFSLIELIIVVVILGILVAIAIPIFGNIQSTAQDNALKAAAASGATAVAAAIADSDANSTAASAITKGSTTEIVLSEASVPATVDAVCVTATGFNKKVSAGPACTAASQSVTAAP</sequence>
<dbReference type="OrthoDB" id="9896171at2"/>
<accession>A0A0M2H7P0</accession>